<dbReference type="EMBL" id="FMPG01000006">
    <property type="protein sequence ID" value="SCT03364.1"/>
    <property type="molecule type" value="Genomic_DNA"/>
</dbReference>
<organism evidence="5 8">
    <name type="scientific">Staphylococcus caeli</name>
    <dbReference type="NCBI Taxonomy" id="2201815"/>
    <lineage>
        <taxon>Bacteria</taxon>
        <taxon>Bacillati</taxon>
        <taxon>Bacillota</taxon>
        <taxon>Bacilli</taxon>
        <taxon>Bacillales</taxon>
        <taxon>Staphylococcaceae</taxon>
        <taxon>Staphylococcus</taxon>
    </lineage>
</organism>
<dbReference type="RefSeq" id="WP_069996032.1">
    <property type="nucleotide sequence ID" value="NZ_FMPG01000006.1"/>
</dbReference>
<gene>
    <name evidence="5" type="primary">nudF</name>
    <name evidence="5" type="ORF">SAMEA2297795_01622</name>
    <name evidence="6" type="ORF">SAMEA2297796_01843</name>
</gene>
<evidence type="ECO:0000256" key="1">
    <source>
        <dbReference type="ARBA" id="ARBA00001946"/>
    </source>
</evidence>
<evidence type="ECO:0000313" key="8">
    <source>
        <dbReference type="Proteomes" id="UP000095768"/>
    </source>
</evidence>
<reference evidence="5 8" key="2">
    <citation type="submission" date="2016-09" db="EMBL/GenBank/DDBJ databases">
        <authorList>
            <consortium name="Pathogen Informatics"/>
        </authorList>
    </citation>
    <scope>NUCLEOTIDE SEQUENCE [LARGE SCALE GENOMIC DNA]</scope>
    <source>
        <strain evidence="5 8">82B</strain>
    </source>
</reference>
<evidence type="ECO:0000256" key="3">
    <source>
        <dbReference type="RuleBase" id="RU003476"/>
    </source>
</evidence>
<evidence type="ECO:0000313" key="7">
    <source>
        <dbReference type="Proteomes" id="UP000095412"/>
    </source>
</evidence>
<comment type="similarity">
    <text evidence="3">Belongs to the Nudix hydrolase family.</text>
</comment>
<evidence type="ECO:0000259" key="4">
    <source>
        <dbReference type="PROSITE" id="PS51462"/>
    </source>
</evidence>
<keyword evidence="7" id="KW-1185">Reference proteome</keyword>
<dbReference type="Pfam" id="PF00293">
    <property type="entry name" value="NUDIX"/>
    <property type="match status" value="1"/>
</dbReference>
<accession>A0A1D4NY12</accession>
<proteinExistence type="inferred from homology"/>
<feature type="domain" description="Nudix hydrolase" evidence="4">
    <location>
        <begin position="40"/>
        <end position="168"/>
    </location>
</feature>
<protein>
    <submittedName>
        <fullName evidence="5">ADP-ribose pyrophosphatase</fullName>
        <ecNumber evidence="5">3.6.1.13</ecNumber>
    </submittedName>
</protein>
<dbReference type="GO" id="GO:0047631">
    <property type="term" value="F:ADP-ribose diphosphatase activity"/>
    <property type="evidence" value="ECO:0007669"/>
    <property type="project" value="UniProtKB-EC"/>
</dbReference>
<dbReference type="PROSITE" id="PS00893">
    <property type="entry name" value="NUDIX_BOX"/>
    <property type="match status" value="1"/>
</dbReference>
<dbReference type="InterPro" id="IPR020084">
    <property type="entry name" value="NUDIX_hydrolase_CS"/>
</dbReference>
<dbReference type="AlphaFoldDB" id="A0A1D4NY12"/>
<dbReference type="InterPro" id="IPR000086">
    <property type="entry name" value="NUDIX_hydrolase_dom"/>
</dbReference>
<dbReference type="PROSITE" id="PS51462">
    <property type="entry name" value="NUDIX"/>
    <property type="match status" value="1"/>
</dbReference>
<dbReference type="Proteomes" id="UP000095768">
    <property type="component" value="Unassembled WGS sequence"/>
</dbReference>
<evidence type="ECO:0000313" key="6">
    <source>
        <dbReference type="EMBL" id="SCT15545.1"/>
    </source>
</evidence>
<dbReference type="InterPro" id="IPR015797">
    <property type="entry name" value="NUDIX_hydrolase-like_dom_sf"/>
</dbReference>
<reference evidence="6 7" key="1">
    <citation type="submission" date="2016-09" db="EMBL/GenBank/DDBJ databases">
        <authorList>
            <consortium name="Pathogen Informatics"/>
            <person name="Sun Q."/>
            <person name="Inoue M."/>
        </authorList>
    </citation>
    <scope>NUCLEOTIDE SEQUENCE [LARGE SCALE GENOMIC DNA]</scope>
    <source>
        <strain evidence="6 7">82C</strain>
    </source>
</reference>
<dbReference type="CDD" id="cd03424">
    <property type="entry name" value="NUDIX_ADPRase_Nudt5_UGPPase_Nudt14"/>
    <property type="match status" value="1"/>
</dbReference>
<dbReference type="PRINTS" id="PR00502">
    <property type="entry name" value="NUDIXFAMILY"/>
</dbReference>
<evidence type="ECO:0000313" key="5">
    <source>
        <dbReference type="EMBL" id="SCT03364.1"/>
    </source>
</evidence>
<dbReference type="Gene3D" id="3.90.79.10">
    <property type="entry name" value="Nucleoside Triphosphate Pyrophosphohydrolase"/>
    <property type="match status" value="1"/>
</dbReference>
<keyword evidence="2 3" id="KW-0378">Hydrolase</keyword>
<dbReference type="OrthoDB" id="9806150at2"/>
<name>A0A1D4NY12_9STAP</name>
<dbReference type="PANTHER" id="PTHR11839">
    <property type="entry name" value="UDP/ADP-SUGAR PYROPHOSPHATASE"/>
    <property type="match status" value="1"/>
</dbReference>
<dbReference type="InterPro" id="IPR020476">
    <property type="entry name" value="Nudix_hydrolase"/>
</dbReference>
<dbReference type="EC" id="3.6.1.13" evidence="5"/>
<sequence length="180" mass="20622">MNFYEKTINQSSIYKGTIIDLEVHDVELPDGKTSKRELVYHNGAVAVCALTPEQKVILVEQFRKPAEKPLLEIPAGKLEKGEARELAAKRELEEETGYIAEDLEVITEMYGSPGFSNEKITIYLAKDLKEGQMQLDDDEFLEVSYYSLSEIESMIRNHEFEDAKTIIALQHLLLNYNDYK</sequence>
<evidence type="ECO:0000256" key="2">
    <source>
        <dbReference type="ARBA" id="ARBA00022801"/>
    </source>
</evidence>
<dbReference type="PANTHER" id="PTHR11839:SF18">
    <property type="entry name" value="NUDIX HYDROLASE DOMAIN-CONTAINING PROTEIN"/>
    <property type="match status" value="1"/>
</dbReference>
<dbReference type="Proteomes" id="UP000095412">
    <property type="component" value="Unassembled WGS sequence"/>
</dbReference>
<dbReference type="SUPFAM" id="SSF55811">
    <property type="entry name" value="Nudix"/>
    <property type="match status" value="1"/>
</dbReference>
<dbReference type="GO" id="GO:0019693">
    <property type="term" value="P:ribose phosphate metabolic process"/>
    <property type="evidence" value="ECO:0007669"/>
    <property type="project" value="TreeGrafter"/>
</dbReference>
<dbReference type="FunFam" id="3.90.79.10:FF:000024">
    <property type="entry name" value="ADP-ribose pyrophosphatase"/>
    <property type="match status" value="1"/>
</dbReference>
<dbReference type="GO" id="GO:0006753">
    <property type="term" value="P:nucleoside phosphate metabolic process"/>
    <property type="evidence" value="ECO:0007669"/>
    <property type="project" value="TreeGrafter"/>
</dbReference>
<dbReference type="GO" id="GO:0005829">
    <property type="term" value="C:cytosol"/>
    <property type="evidence" value="ECO:0007669"/>
    <property type="project" value="TreeGrafter"/>
</dbReference>
<comment type="cofactor">
    <cofactor evidence="1">
        <name>Mg(2+)</name>
        <dbReference type="ChEBI" id="CHEBI:18420"/>
    </cofactor>
</comment>
<dbReference type="EMBL" id="FMPI01000014">
    <property type="protein sequence ID" value="SCT15545.1"/>
    <property type="molecule type" value="Genomic_DNA"/>
</dbReference>